<keyword evidence="5" id="KW-0479">Metal-binding</keyword>
<evidence type="ECO:0000256" key="13">
    <source>
        <dbReference type="SAM" id="MobiDB-lite"/>
    </source>
</evidence>
<dbReference type="GO" id="GO:0016301">
    <property type="term" value="F:kinase activity"/>
    <property type="evidence" value="ECO:0007669"/>
    <property type="project" value="UniProtKB-KW"/>
</dbReference>
<evidence type="ECO:0000256" key="12">
    <source>
        <dbReference type="SAM" id="Coils"/>
    </source>
</evidence>
<dbReference type="InterPro" id="IPR002192">
    <property type="entry name" value="PPDK_AMP/ATP-bd"/>
</dbReference>
<reference evidence="16" key="1">
    <citation type="submission" date="2024-07" db="EMBL/GenBank/DDBJ databases">
        <title>Two chromosome-level genome assemblies of Korean endemic species Abeliophyllum distichum and Forsythia ovata (Oleaceae).</title>
        <authorList>
            <person name="Jang H."/>
        </authorList>
    </citation>
    <scope>NUCLEOTIDE SEQUENCE [LARGE SCALE GENOMIC DNA]</scope>
</reference>
<feature type="region of interest" description="Disordered" evidence="13">
    <location>
        <begin position="23"/>
        <end position="44"/>
    </location>
</feature>
<keyword evidence="6" id="KW-0547">Nucleotide-binding</keyword>
<dbReference type="SUPFAM" id="SSF57850">
    <property type="entry name" value="RING/U-box"/>
    <property type="match status" value="1"/>
</dbReference>
<evidence type="ECO:0000256" key="8">
    <source>
        <dbReference type="ARBA" id="ARBA00022840"/>
    </source>
</evidence>
<evidence type="ECO:0000256" key="11">
    <source>
        <dbReference type="PROSITE-ProRule" id="PRU00175"/>
    </source>
</evidence>
<dbReference type="Pfam" id="PF01326">
    <property type="entry name" value="PPDK_N"/>
    <property type="match status" value="3"/>
</dbReference>
<dbReference type="InterPro" id="IPR008279">
    <property type="entry name" value="PEP-util_enz_mobile_dom"/>
</dbReference>
<dbReference type="SUPFAM" id="SSF51621">
    <property type="entry name" value="Phosphoenolpyruvate/pyruvate domain"/>
    <property type="match status" value="1"/>
</dbReference>
<dbReference type="Gene3D" id="3.30.1490.20">
    <property type="entry name" value="ATP-grasp fold, A domain"/>
    <property type="match status" value="1"/>
</dbReference>
<comment type="caution">
    <text evidence="15">The sequence shown here is derived from an EMBL/GenBank/DDBJ whole genome shotgun (WGS) entry which is preliminary data.</text>
</comment>
<keyword evidence="12" id="KW-0175">Coiled coil</keyword>
<dbReference type="Gene3D" id="3.30.470.20">
    <property type="entry name" value="ATP-grasp fold, B domain"/>
    <property type="match status" value="1"/>
</dbReference>
<evidence type="ECO:0000256" key="3">
    <source>
        <dbReference type="ARBA" id="ARBA00011994"/>
    </source>
</evidence>
<accession>A0ABD1PJA8</accession>
<evidence type="ECO:0000256" key="1">
    <source>
        <dbReference type="ARBA" id="ARBA00001946"/>
    </source>
</evidence>
<keyword evidence="11" id="KW-0862">Zinc</keyword>
<dbReference type="InterPro" id="IPR000121">
    <property type="entry name" value="PEP_util_C"/>
</dbReference>
<dbReference type="Pfam" id="PF00391">
    <property type="entry name" value="PEP-utilizers"/>
    <property type="match status" value="1"/>
</dbReference>
<evidence type="ECO:0000259" key="14">
    <source>
        <dbReference type="PROSITE" id="PS50089"/>
    </source>
</evidence>
<evidence type="ECO:0000313" key="16">
    <source>
        <dbReference type="Proteomes" id="UP001604277"/>
    </source>
</evidence>
<evidence type="ECO:0000256" key="10">
    <source>
        <dbReference type="ARBA" id="ARBA00048103"/>
    </source>
</evidence>
<dbReference type="InterPro" id="IPR001841">
    <property type="entry name" value="Znf_RING"/>
</dbReference>
<dbReference type="Pfam" id="PF20235">
    <property type="entry name" value="PIR2-like_helical"/>
    <property type="match status" value="1"/>
</dbReference>
<dbReference type="Gene3D" id="3.20.20.60">
    <property type="entry name" value="Phosphoenolpyruvate-binding domains"/>
    <property type="match status" value="1"/>
</dbReference>
<evidence type="ECO:0000256" key="2">
    <source>
        <dbReference type="ARBA" id="ARBA00007837"/>
    </source>
</evidence>
<keyword evidence="7" id="KW-0418">Kinase</keyword>
<feature type="domain" description="RING-type" evidence="14">
    <location>
        <begin position="840"/>
        <end position="880"/>
    </location>
</feature>
<feature type="coiled-coil region" evidence="12">
    <location>
        <begin position="570"/>
        <end position="653"/>
    </location>
</feature>
<feature type="coiled-coil region" evidence="12">
    <location>
        <begin position="689"/>
        <end position="716"/>
    </location>
</feature>
<protein>
    <recommendedName>
        <fullName evidence="3">pyruvate, phosphate dikinase</fullName>
        <ecNumber evidence="3">2.7.9.1</ecNumber>
    </recommendedName>
</protein>
<dbReference type="CDD" id="cd23128">
    <property type="entry name" value="RING-HC_MIP1-like"/>
    <property type="match status" value="1"/>
</dbReference>
<keyword evidence="8" id="KW-0067">ATP-binding</keyword>
<dbReference type="InterPro" id="IPR010121">
    <property type="entry name" value="Pyruvate_phosphate_dikinase"/>
</dbReference>
<dbReference type="GO" id="GO:0005524">
    <property type="term" value="F:ATP binding"/>
    <property type="evidence" value="ECO:0007669"/>
    <property type="project" value="UniProtKB-KW"/>
</dbReference>
<dbReference type="InterPro" id="IPR013815">
    <property type="entry name" value="ATP_grasp_subdomain_1"/>
</dbReference>
<evidence type="ECO:0000256" key="9">
    <source>
        <dbReference type="ARBA" id="ARBA00022842"/>
    </source>
</evidence>
<feature type="compositionally biased region" description="Polar residues" evidence="13">
    <location>
        <begin position="311"/>
        <end position="321"/>
    </location>
</feature>
<dbReference type="Gene3D" id="3.30.40.10">
    <property type="entry name" value="Zinc/RING finger domain, C3HC4 (zinc finger)"/>
    <property type="match status" value="1"/>
</dbReference>
<comment type="catalytic activity">
    <reaction evidence="10">
        <text>pyruvate + phosphate + ATP = phosphoenolpyruvate + AMP + diphosphate + H(+)</text>
        <dbReference type="Rhea" id="RHEA:10756"/>
        <dbReference type="ChEBI" id="CHEBI:15361"/>
        <dbReference type="ChEBI" id="CHEBI:15378"/>
        <dbReference type="ChEBI" id="CHEBI:30616"/>
        <dbReference type="ChEBI" id="CHEBI:33019"/>
        <dbReference type="ChEBI" id="CHEBI:43474"/>
        <dbReference type="ChEBI" id="CHEBI:58702"/>
        <dbReference type="ChEBI" id="CHEBI:456215"/>
        <dbReference type="EC" id="2.7.9.1"/>
    </reaction>
</comment>
<keyword evidence="4" id="KW-0808">Transferase</keyword>
<dbReference type="InterPro" id="IPR046527">
    <property type="entry name" value="PIR2-like_helical"/>
</dbReference>
<evidence type="ECO:0000256" key="6">
    <source>
        <dbReference type="ARBA" id="ARBA00022741"/>
    </source>
</evidence>
<sequence length="1693" mass="187969">MRIEMTSMVAKACSSTSSRMPAMTIQEKGSRNKRKFRSDPPSIDPNKIIPLSQNECNNFEFSAEKFETFLSHGHTNGCHVCCVNQDSADALKLDLGLSCAVGTSELGSSWGREEIVSSSDDADWSDLTETQLEELVLSNLNTIFKSAIKKIIDSGYSEEVATKAILRAGVCYGCKDTVSNIVENTLAFLKSGQEIDPLREHCFEDLQQMERYILAELVCLLREVRPFFSTGDAMWCLLICDMNVSHACAMDTDPLGNFLENTTSNENSSISMQHQLKTEPKSLEHNIPIPHKPNPSLSYFHSFPTEPPKMASNNGEHSLQSEGRESKTETSFLNGLVPEEECQNSTFDTNDKPFSVAGTFHTPAADEKFSSSRRVSGISKREYILRQKSIHLEKHYRTNGSKGISRSGKLSSFGSLVLDKKLKAVADSTGLNVENASFKINKAVGFDMPQDNSNHNLSTGSAFPFAPTFGLETATSSIPSVVPVDTSPSSPVADTELSLSFPAKEFLNPMPISYNIESSNCSFSGLSNDISPRQWVPPDTKDEMIMKLVPRTRELQNQLQEWTEWANQKIMQAARRLSKDRAELKTLRQEKEEVERLKKEKQTLDENTTKKLSEMAGALGKASGQVKRANATVRRLEVENAALRQEMEAAKLSAAESAASCQEVSEREKKTLVKFQSRDKQKIIFQEELAEEKCKLVQLQLELQQAKDVQHQVEARWKQEEMAKEELLTKVSSFRKEREQNDAHAKSKEDMIKLKAENNLQTYKADIQRLEREISELRLKTDSSKIAALRRGIDGSYASKLTDFRSTLSPKDSHISYISRMVTDPKDFTGKGGVKRERECVMCLSEEMSVVFLPCAHQVVCTMCNELHEKQGMKDCPSCRSPIQQRICNSEVDYRFRRPGGAYRMSSTVKGVLVRSAANAVHTRRLLKEKYGYADQIDHLFRVNPSSIRVSRWSGQVGVIRSHANGFSNSNPKPKREPNILSQAILTQVTDPTSTTKKRVFTFGKGRSEGNKGMKSLLGGKGANLAEMASIGLSVPPGLTISTEACQEYQQIGKKLPQGLWEEIMEGLRIVEDDMGAFLGDPSKPLLLSVRSGAAISMPGMMDTVLNLGLNDEVVGGLAVKSGERFAYDSFRRFLDMFGDVVMGIPHSLFEEKLEKMKHEKGINLDTDLTASDLKELVEQYKDVYVEAKGEKFPSDPKKQLELAVKAVFDSWDSPRAIKYRSINHITGLEGTAVNIQCMVFGNMGNTSGTGVLFTRNPSTGEKKLYGEFLINAQGEDVVAGIRTPEDLDAMKNCMPEAYKELVENCEILERHYKDMMDIEFTVQENRLWMLQCRSGKRTGKCAVKIAVDMVNEGLVDTRTAVKMVEPQHLDQLLHPQFEDPSAYKEKVIAKGLPASPGAAVGQVVFSAEDAEAWHAQGKSVILVRTETSPEDVGGMHAAVGILTARGGMTSHAAVVARGWGKCCVSGCSEIRVNDAEKVLMVGGEVINEGEWISLNGSTGEVILGKQPLSPPAMTGDLEIFMSWADEIRRIKVMANADTPEDALTARNNGAQGIGLCRTEHMFFASDERIKAVRKMIMAATPEQRKEALDLLLPYQRADFEGIFRAMEGLPVTIRLLDPPLHEFLPEGDLEQIVGELTTDTGMTEDEVYSRIEKLSEVNPMLGFRGCRLGISYPELSEMQVRAIFQAAISMSN</sequence>
<dbReference type="EMBL" id="JBFOLJ010000018">
    <property type="protein sequence ID" value="KAL2464000.1"/>
    <property type="molecule type" value="Genomic_DNA"/>
</dbReference>
<dbReference type="Proteomes" id="UP001604277">
    <property type="component" value="Unassembled WGS sequence"/>
</dbReference>
<gene>
    <name evidence="15" type="ORF">Fot_51956</name>
</gene>
<evidence type="ECO:0000256" key="7">
    <source>
        <dbReference type="ARBA" id="ARBA00022777"/>
    </source>
</evidence>
<dbReference type="FunFam" id="3.30.470.20:FF:000038">
    <property type="entry name" value="Pyruvate, phosphate dikinase, chloroplastic"/>
    <property type="match status" value="1"/>
</dbReference>
<dbReference type="FunFam" id="3.50.30.10:FF:000009">
    <property type="entry name" value="Pyruvate, phosphate dikinase, chloroplastic"/>
    <property type="match status" value="1"/>
</dbReference>
<keyword evidence="15" id="KW-0670">Pyruvate</keyword>
<keyword evidence="11" id="KW-0863">Zinc-finger</keyword>
<proteinExistence type="inferred from homology"/>
<dbReference type="PROSITE" id="PS50089">
    <property type="entry name" value="ZF_RING_2"/>
    <property type="match status" value="1"/>
</dbReference>
<dbReference type="InterPro" id="IPR036637">
    <property type="entry name" value="Phosphohistidine_dom_sf"/>
</dbReference>
<dbReference type="GO" id="GO:0050242">
    <property type="term" value="F:pyruvate, phosphate dikinase activity"/>
    <property type="evidence" value="ECO:0007669"/>
    <property type="project" value="UniProtKB-EC"/>
</dbReference>
<keyword evidence="9" id="KW-0460">Magnesium</keyword>
<comment type="cofactor">
    <cofactor evidence="1">
        <name>Mg(2+)</name>
        <dbReference type="ChEBI" id="CHEBI:18420"/>
    </cofactor>
</comment>
<dbReference type="GO" id="GO:0008270">
    <property type="term" value="F:zinc ion binding"/>
    <property type="evidence" value="ECO:0007669"/>
    <property type="project" value="UniProtKB-KW"/>
</dbReference>
<dbReference type="SUPFAM" id="SSF52009">
    <property type="entry name" value="Phosphohistidine domain"/>
    <property type="match status" value="1"/>
</dbReference>
<dbReference type="SUPFAM" id="SSF56059">
    <property type="entry name" value="Glutathione synthetase ATP-binding domain-like"/>
    <property type="match status" value="1"/>
</dbReference>
<feature type="coiled-coil region" evidence="12">
    <location>
        <begin position="753"/>
        <end position="787"/>
    </location>
</feature>
<feature type="region of interest" description="Disordered" evidence="13">
    <location>
        <begin position="303"/>
        <end position="327"/>
    </location>
</feature>
<dbReference type="Gene3D" id="1.20.80.30">
    <property type="match status" value="1"/>
</dbReference>
<dbReference type="Pfam" id="PF02896">
    <property type="entry name" value="PEP-utilizers_C"/>
    <property type="match status" value="1"/>
</dbReference>
<dbReference type="InterPro" id="IPR013083">
    <property type="entry name" value="Znf_RING/FYVE/PHD"/>
</dbReference>
<keyword evidence="16" id="KW-1185">Reference proteome</keyword>
<evidence type="ECO:0000256" key="4">
    <source>
        <dbReference type="ARBA" id="ARBA00022679"/>
    </source>
</evidence>
<dbReference type="PANTHER" id="PTHR22931:SF9">
    <property type="entry name" value="PYRUVATE, PHOSPHATE DIKINASE 1, CHLOROPLASTIC"/>
    <property type="match status" value="1"/>
</dbReference>
<name>A0ABD1PJA8_9LAMI</name>
<dbReference type="Pfam" id="PF13920">
    <property type="entry name" value="zf-C3HC4_3"/>
    <property type="match status" value="1"/>
</dbReference>
<evidence type="ECO:0000256" key="5">
    <source>
        <dbReference type="ARBA" id="ARBA00022723"/>
    </source>
</evidence>
<dbReference type="InterPro" id="IPR040442">
    <property type="entry name" value="Pyrv_kinase-like_dom_sf"/>
</dbReference>
<dbReference type="InterPro" id="IPR018274">
    <property type="entry name" value="PEP_util_AS"/>
</dbReference>
<dbReference type="Gene3D" id="1.10.189.10">
    <property type="entry name" value="Pyruvate Phosphate Dikinase, domain 2"/>
    <property type="match status" value="1"/>
</dbReference>
<dbReference type="EC" id="2.7.9.1" evidence="3"/>
<dbReference type="PROSITE" id="PS00370">
    <property type="entry name" value="PEP_ENZYMES_PHOS_SITE"/>
    <property type="match status" value="1"/>
</dbReference>
<organism evidence="15 16">
    <name type="scientific">Forsythia ovata</name>
    <dbReference type="NCBI Taxonomy" id="205694"/>
    <lineage>
        <taxon>Eukaryota</taxon>
        <taxon>Viridiplantae</taxon>
        <taxon>Streptophyta</taxon>
        <taxon>Embryophyta</taxon>
        <taxon>Tracheophyta</taxon>
        <taxon>Spermatophyta</taxon>
        <taxon>Magnoliopsida</taxon>
        <taxon>eudicotyledons</taxon>
        <taxon>Gunneridae</taxon>
        <taxon>Pentapetalae</taxon>
        <taxon>asterids</taxon>
        <taxon>lamiids</taxon>
        <taxon>Lamiales</taxon>
        <taxon>Oleaceae</taxon>
        <taxon>Forsythieae</taxon>
        <taxon>Forsythia</taxon>
    </lineage>
</organism>
<dbReference type="PANTHER" id="PTHR22931">
    <property type="entry name" value="PHOSPHOENOLPYRUVATE DIKINASE-RELATED"/>
    <property type="match status" value="1"/>
</dbReference>
<dbReference type="Gene3D" id="3.50.30.10">
    <property type="entry name" value="Phosphohistidine domain"/>
    <property type="match status" value="1"/>
</dbReference>
<dbReference type="NCBIfam" id="TIGR01828">
    <property type="entry name" value="pyru_phos_dikin"/>
    <property type="match status" value="1"/>
</dbReference>
<dbReference type="InterPro" id="IPR015813">
    <property type="entry name" value="Pyrv/PenolPyrv_kinase-like_dom"/>
</dbReference>
<dbReference type="NCBIfam" id="NF004531">
    <property type="entry name" value="PRK05878.1"/>
    <property type="match status" value="1"/>
</dbReference>
<comment type="similarity">
    <text evidence="2">Belongs to the PEP-utilizing enzyme family.</text>
</comment>
<evidence type="ECO:0000313" key="15">
    <source>
        <dbReference type="EMBL" id="KAL2464000.1"/>
    </source>
</evidence>